<dbReference type="Gene3D" id="1.10.260.40">
    <property type="entry name" value="lambda repressor-like DNA-binding domains"/>
    <property type="match status" value="1"/>
</dbReference>
<dbReference type="Proteomes" id="UP000283738">
    <property type="component" value="Unassembled WGS sequence"/>
</dbReference>
<reference evidence="12 13" key="2">
    <citation type="submission" date="2018-08" db="EMBL/GenBank/DDBJ databases">
        <title>A genome reference for cultivated species of the human gut microbiota.</title>
        <authorList>
            <person name="Zou Y."/>
            <person name="Xue W."/>
            <person name="Luo G."/>
        </authorList>
    </citation>
    <scope>NUCLEOTIDE SEQUENCE [LARGE SCALE GENOMIC DNA]</scope>
    <source>
        <strain evidence="5 16">AF24-4</strain>
        <strain evidence="4 15">AF28-15</strain>
        <strain evidence="9 14">AM23-23AC</strain>
        <strain evidence="8 17">AM27-11</strain>
        <strain evidence="7 12">AM32-8LB</strain>
        <strain evidence="6 13">AM42-1AC</strain>
    </source>
</reference>
<dbReference type="EMBL" id="CYYR01000030">
    <property type="protein sequence ID" value="CUO43556.1"/>
    <property type="molecule type" value="Genomic_DNA"/>
</dbReference>
<dbReference type="SUPFAM" id="SSF47413">
    <property type="entry name" value="lambda repressor-like DNA-binding domains"/>
    <property type="match status" value="1"/>
</dbReference>
<dbReference type="CDD" id="cd00093">
    <property type="entry name" value="HTH_XRE"/>
    <property type="match status" value="1"/>
</dbReference>
<feature type="domain" description="HTH cro/C1-type" evidence="1">
    <location>
        <begin position="10"/>
        <end position="68"/>
    </location>
</feature>
<evidence type="ECO:0000313" key="7">
    <source>
        <dbReference type="EMBL" id="RHD01720.1"/>
    </source>
</evidence>
<evidence type="ECO:0000313" key="17">
    <source>
        <dbReference type="Proteomes" id="UP000286271"/>
    </source>
</evidence>
<dbReference type="Proteomes" id="UP000283701">
    <property type="component" value="Unassembled WGS sequence"/>
</dbReference>
<evidence type="ECO:0000313" key="13">
    <source>
        <dbReference type="Proteomes" id="UP000283492"/>
    </source>
</evidence>
<evidence type="ECO:0000313" key="15">
    <source>
        <dbReference type="Proteomes" id="UP000283738"/>
    </source>
</evidence>
<accession>A0A173T9D5</accession>
<evidence type="ECO:0000313" key="16">
    <source>
        <dbReference type="Proteomes" id="UP000285820"/>
    </source>
</evidence>
<dbReference type="Proteomes" id="UP000285820">
    <property type="component" value="Unassembled WGS sequence"/>
</dbReference>
<dbReference type="Proteomes" id="UP000266391">
    <property type="component" value="Unassembled WGS sequence"/>
</dbReference>
<evidence type="ECO:0000313" key="12">
    <source>
        <dbReference type="Proteomes" id="UP000266391"/>
    </source>
</evidence>
<evidence type="ECO:0000313" key="2">
    <source>
        <dbReference type="EMBL" id="CUM98649.1"/>
    </source>
</evidence>
<dbReference type="Pfam" id="PF01381">
    <property type="entry name" value="HTH_3"/>
    <property type="match status" value="1"/>
</dbReference>
<evidence type="ECO:0000313" key="6">
    <source>
        <dbReference type="EMBL" id="RHA87569.1"/>
    </source>
</evidence>
<dbReference type="EMBL" id="QRHP01000011">
    <property type="protein sequence ID" value="RHF83457.1"/>
    <property type="molecule type" value="Genomic_DNA"/>
</dbReference>
<evidence type="ECO:0000313" key="14">
    <source>
        <dbReference type="Proteomes" id="UP000283701"/>
    </source>
</evidence>
<dbReference type="RefSeq" id="WP_007883032.1">
    <property type="nucleotide sequence ID" value="NZ_CABJFX010000019.1"/>
</dbReference>
<sequence>MRNELIPKVLKEYRKRNHYSVKDVSIRLMEHDIDVAPKTIYGWESGQAQPTADTLLLLCEIYKIPDILNSFGYDQPDDPAASLTYHEREIIYAYRNRPELQHAVDILLGCD</sequence>
<dbReference type="Proteomes" id="UP000095395">
    <property type="component" value="Unassembled WGS sequence"/>
</dbReference>
<dbReference type="GeneID" id="75162864"/>
<dbReference type="AlphaFoldDB" id="A0A173T9D5"/>
<dbReference type="Proteomes" id="UP000286271">
    <property type="component" value="Unassembled WGS sequence"/>
</dbReference>
<evidence type="ECO:0000313" key="9">
    <source>
        <dbReference type="EMBL" id="RHF83457.1"/>
    </source>
</evidence>
<evidence type="ECO:0000313" key="4">
    <source>
        <dbReference type="EMBL" id="RGQ45267.1"/>
    </source>
</evidence>
<evidence type="ECO:0000313" key="11">
    <source>
        <dbReference type="Proteomes" id="UP000095453"/>
    </source>
</evidence>
<name>A0A173T9D5_9FIRM</name>
<reference evidence="10 11" key="1">
    <citation type="submission" date="2015-09" db="EMBL/GenBank/DDBJ databases">
        <authorList>
            <consortium name="Pathogen Informatics"/>
        </authorList>
    </citation>
    <scope>NUCLEOTIDE SEQUENCE [LARGE SCALE GENOMIC DNA]</scope>
    <source>
        <strain evidence="3 10">2789STDY5608835</strain>
        <strain evidence="2 11">2789STDY5608887</strain>
    </source>
</reference>
<dbReference type="InterPro" id="IPR001387">
    <property type="entry name" value="Cro/C1-type_HTH"/>
</dbReference>
<dbReference type="EMBL" id="QRTF01000049">
    <property type="protein sequence ID" value="RGQ45267.1"/>
    <property type="molecule type" value="Genomic_DNA"/>
</dbReference>
<organism evidence="2 11">
    <name type="scientific">Roseburia inulinivorans</name>
    <dbReference type="NCBI Taxonomy" id="360807"/>
    <lineage>
        <taxon>Bacteria</taxon>
        <taxon>Bacillati</taxon>
        <taxon>Bacillota</taxon>
        <taxon>Clostridia</taxon>
        <taxon>Lachnospirales</taxon>
        <taxon>Lachnospiraceae</taxon>
        <taxon>Roseburia</taxon>
    </lineage>
</organism>
<evidence type="ECO:0000313" key="3">
    <source>
        <dbReference type="EMBL" id="CUO43556.1"/>
    </source>
</evidence>
<dbReference type="Proteomes" id="UP000095453">
    <property type="component" value="Unassembled WGS sequence"/>
</dbReference>
<dbReference type="InterPro" id="IPR010982">
    <property type="entry name" value="Lambda_DNA-bd_dom_sf"/>
</dbReference>
<evidence type="ECO:0000313" key="8">
    <source>
        <dbReference type="EMBL" id="RHE91381.1"/>
    </source>
</evidence>
<dbReference type="EMBL" id="QSIQ01000021">
    <property type="protein sequence ID" value="RHD01720.1"/>
    <property type="molecule type" value="Genomic_DNA"/>
</dbReference>
<dbReference type="PROSITE" id="PS50943">
    <property type="entry name" value="HTH_CROC1"/>
    <property type="match status" value="1"/>
</dbReference>
<dbReference type="EMBL" id="QSFX01000019">
    <property type="protein sequence ID" value="RHA87569.1"/>
    <property type="molecule type" value="Genomic_DNA"/>
</dbReference>
<protein>
    <submittedName>
        <fullName evidence="2">Helix-turn-helix domain</fullName>
    </submittedName>
    <submittedName>
        <fullName evidence="4">XRE family transcriptional regulator</fullName>
    </submittedName>
</protein>
<gene>
    <name evidence="9" type="ORF">DW654_10450</name>
    <name evidence="8" type="ORF">DW707_16555</name>
    <name evidence="7" type="ORF">DW813_12485</name>
    <name evidence="6" type="ORF">DW914_10885</name>
    <name evidence="5" type="ORF">DWY29_11050</name>
    <name evidence="4" type="ORF">DWY96_15735</name>
    <name evidence="3" type="ORF">ERS852392_03155</name>
    <name evidence="2" type="ORF">ERS852444_01374</name>
</gene>
<evidence type="ECO:0000313" key="5">
    <source>
        <dbReference type="EMBL" id="RGR67334.1"/>
    </source>
</evidence>
<proteinExistence type="predicted"/>
<dbReference type="SMART" id="SM00530">
    <property type="entry name" value="HTH_XRE"/>
    <property type="match status" value="1"/>
</dbReference>
<dbReference type="GO" id="GO:0003677">
    <property type="term" value="F:DNA binding"/>
    <property type="evidence" value="ECO:0007669"/>
    <property type="project" value="InterPro"/>
</dbReference>
<dbReference type="EMBL" id="QSKW01000040">
    <property type="protein sequence ID" value="RHE91381.1"/>
    <property type="molecule type" value="Genomic_DNA"/>
</dbReference>
<evidence type="ECO:0000313" key="10">
    <source>
        <dbReference type="Proteomes" id="UP000095395"/>
    </source>
</evidence>
<dbReference type="EMBL" id="CYXX01000008">
    <property type="protein sequence ID" value="CUM98649.1"/>
    <property type="molecule type" value="Genomic_DNA"/>
</dbReference>
<evidence type="ECO:0000259" key="1">
    <source>
        <dbReference type="PROSITE" id="PS50943"/>
    </source>
</evidence>
<dbReference type="EMBL" id="QRUN01000015">
    <property type="protein sequence ID" value="RGR67334.1"/>
    <property type="molecule type" value="Genomic_DNA"/>
</dbReference>
<dbReference type="Proteomes" id="UP000283492">
    <property type="component" value="Unassembled WGS sequence"/>
</dbReference>